<dbReference type="SUPFAM" id="SSF52540">
    <property type="entry name" value="P-loop containing nucleoside triphosphate hydrolases"/>
    <property type="match status" value="1"/>
</dbReference>
<evidence type="ECO:0000256" key="1">
    <source>
        <dbReference type="SAM" id="Phobius"/>
    </source>
</evidence>
<feature type="transmembrane region" description="Helical" evidence="1">
    <location>
        <begin position="128"/>
        <end position="152"/>
    </location>
</feature>
<organism evidence="3">
    <name type="scientific">Opuntia streptacantha</name>
    <name type="common">Prickly pear cactus</name>
    <name type="synonym">Opuntia cardona</name>
    <dbReference type="NCBI Taxonomy" id="393608"/>
    <lineage>
        <taxon>Eukaryota</taxon>
        <taxon>Viridiplantae</taxon>
        <taxon>Streptophyta</taxon>
        <taxon>Embryophyta</taxon>
        <taxon>Tracheophyta</taxon>
        <taxon>Spermatophyta</taxon>
        <taxon>Magnoliopsida</taxon>
        <taxon>eudicotyledons</taxon>
        <taxon>Gunneridae</taxon>
        <taxon>Pentapetalae</taxon>
        <taxon>Caryophyllales</taxon>
        <taxon>Cactineae</taxon>
        <taxon>Cactaceae</taxon>
        <taxon>Opuntioideae</taxon>
        <taxon>Opuntia</taxon>
    </lineage>
</organism>
<dbReference type="GO" id="GO:0016887">
    <property type="term" value="F:ATP hydrolysis activity"/>
    <property type="evidence" value="ECO:0007669"/>
    <property type="project" value="InterPro"/>
</dbReference>
<evidence type="ECO:0000313" key="3">
    <source>
        <dbReference type="EMBL" id="MBA4615154.1"/>
    </source>
</evidence>
<keyword evidence="1" id="KW-0472">Membrane</keyword>
<dbReference type="AlphaFoldDB" id="A0A7C8YCP3"/>
<dbReference type="PANTHER" id="PTHR23070">
    <property type="entry name" value="BCS1 AAA-TYPE ATPASE"/>
    <property type="match status" value="1"/>
</dbReference>
<reference evidence="3" key="1">
    <citation type="journal article" date="2013" name="J. Plant Res.">
        <title>Effect of fungi and light on seed germination of three Opuntia species from semiarid lands of central Mexico.</title>
        <authorList>
            <person name="Delgado-Sanchez P."/>
            <person name="Jimenez-Bremont J.F."/>
            <person name="Guerrero-Gonzalez Mde L."/>
            <person name="Flores J."/>
        </authorList>
    </citation>
    <scope>NUCLEOTIDE SEQUENCE</scope>
    <source>
        <tissue evidence="3">Cladode</tissue>
    </source>
</reference>
<name>A0A7C8YCP3_OPUST</name>
<dbReference type="EMBL" id="GISG01006265">
    <property type="protein sequence ID" value="MBA4615154.1"/>
    <property type="molecule type" value="Transcribed_RNA"/>
</dbReference>
<keyword evidence="3" id="KW-0378">Hydrolase</keyword>
<evidence type="ECO:0000259" key="2">
    <source>
        <dbReference type="Pfam" id="PF00004"/>
    </source>
</evidence>
<feature type="domain" description="ATPase AAA-type core" evidence="2">
    <location>
        <begin position="34"/>
        <end position="103"/>
    </location>
</feature>
<keyword evidence="1" id="KW-1133">Transmembrane helix</keyword>
<keyword evidence="1" id="KW-0812">Transmembrane</keyword>
<dbReference type="GO" id="GO:0005524">
    <property type="term" value="F:ATP binding"/>
    <property type="evidence" value="ECO:0007669"/>
    <property type="project" value="InterPro"/>
</dbReference>
<dbReference type="InterPro" id="IPR003959">
    <property type="entry name" value="ATPase_AAA_core"/>
</dbReference>
<protein>
    <submittedName>
        <fullName evidence="3">Adenosinetriphosphatase</fullName>
        <ecNumber evidence="3">3.6.1.3</ecNumber>
    </submittedName>
</protein>
<accession>A0A7C8YCP3</accession>
<sequence length="156" mass="18201">MNPDRKEVIKKDLNRFIRRREFYRRVGRAWKRGYLLFGPPGTGKSSLVAAMANHLRFDIYDLQLTNLTRDSELRRVLVSIPNRSILVIEDIDCTVEIKDRRNSSNHSSCSSPNGSNHHSKIPEPQVCFFFIFLFLLVAPCFFLNPSFLFFAFNCRL</sequence>
<dbReference type="InterPro" id="IPR027417">
    <property type="entry name" value="P-loop_NTPase"/>
</dbReference>
<dbReference type="InterPro" id="IPR050747">
    <property type="entry name" value="Mitochondrial_chaperone_BCS1"/>
</dbReference>
<dbReference type="Gene3D" id="3.40.50.300">
    <property type="entry name" value="P-loop containing nucleotide triphosphate hydrolases"/>
    <property type="match status" value="1"/>
</dbReference>
<dbReference type="EC" id="3.6.1.3" evidence="3"/>
<dbReference type="Pfam" id="PF00004">
    <property type="entry name" value="AAA"/>
    <property type="match status" value="1"/>
</dbReference>
<proteinExistence type="predicted"/>
<reference evidence="3" key="2">
    <citation type="submission" date="2020-07" db="EMBL/GenBank/DDBJ databases">
        <authorList>
            <person name="Vera ALvarez R."/>
            <person name="Arias-Moreno D.M."/>
            <person name="Jimenez-Jacinto V."/>
            <person name="Jimenez-Bremont J.F."/>
            <person name="Swaminathan K."/>
            <person name="Moose S.P."/>
            <person name="Guerrero-Gonzalez M.L."/>
            <person name="Marino-Ramirez L."/>
            <person name="Landsman D."/>
            <person name="Rodriguez-Kessler M."/>
            <person name="Delgado-Sanchez P."/>
        </authorList>
    </citation>
    <scope>NUCLEOTIDE SEQUENCE</scope>
    <source>
        <tissue evidence="3">Cladode</tissue>
    </source>
</reference>